<evidence type="ECO:0000313" key="2">
    <source>
        <dbReference type="Proteomes" id="UP000754883"/>
    </source>
</evidence>
<dbReference type="EMBL" id="CABFNO020001496">
    <property type="protein sequence ID" value="CAG9992768.1"/>
    <property type="molecule type" value="Genomic_DNA"/>
</dbReference>
<dbReference type="AlphaFoldDB" id="A0A9N9ULV1"/>
<evidence type="ECO:0000313" key="1">
    <source>
        <dbReference type="EMBL" id="CAG9992768.1"/>
    </source>
</evidence>
<reference evidence="1 2" key="2">
    <citation type="submission" date="2021-10" db="EMBL/GenBank/DDBJ databases">
        <authorList>
            <person name="Piombo E."/>
        </authorList>
    </citation>
    <scope>NUCLEOTIDE SEQUENCE [LARGE SCALE GENOMIC DNA]</scope>
</reference>
<protein>
    <submittedName>
        <fullName evidence="1">Uncharacterized protein</fullName>
    </submittedName>
</protein>
<sequence>MGMDSSPGGQTERPVSSRFTVGRPYTLHVDILNSPMVSAQADNKLGSEIMFLGRYSHGQIAARSPLGSAICILKGWQPPFWHHQAGETTQWEVIAAGADVDDYFGQDDEYVGAGDMEAAT</sequence>
<gene>
    <name evidence="1" type="ORF">CBYS24578_00010960</name>
</gene>
<comment type="caution">
    <text evidence="1">The sequence shown here is derived from an EMBL/GenBank/DDBJ whole genome shotgun (WGS) entry which is preliminary data.</text>
</comment>
<proteinExistence type="predicted"/>
<name>A0A9N9ULV1_9HYPO</name>
<organism evidence="1 2">
    <name type="scientific">Clonostachys byssicola</name>
    <dbReference type="NCBI Taxonomy" id="160290"/>
    <lineage>
        <taxon>Eukaryota</taxon>
        <taxon>Fungi</taxon>
        <taxon>Dikarya</taxon>
        <taxon>Ascomycota</taxon>
        <taxon>Pezizomycotina</taxon>
        <taxon>Sordariomycetes</taxon>
        <taxon>Hypocreomycetidae</taxon>
        <taxon>Hypocreales</taxon>
        <taxon>Bionectriaceae</taxon>
        <taxon>Clonostachys</taxon>
    </lineage>
</organism>
<accession>A0A9N9ULV1</accession>
<reference evidence="2" key="1">
    <citation type="submission" date="2019-06" db="EMBL/GenBank/DDBJ databases">
        <authorList>
            <person name="Broberg M."/>
        </authorList>
    </citation>
    <scope>NUCLEOTIDE SEQUENCE [LARGE SCALE GENOMIC DNA]</scope>
</reference>
<dbReference type="Proteomes" id="UP000754883">
    <property type="component" value="Unassembled WGS sequence"/>
</dbReference>
<dbReference type="OrthoDB" id="10505897at2759"/>
<keyword evidence="2" id="KW-1185">Reference proteome</keyword>